<comment type="subunit">
    <text evidence="4 21">The main subunits of complex b-c1 are: cytochrome b, cytochrome c1 and the Rieske protein.</text>
</comment>
<dbReference type="GO" id="GO:0008121">
    <property type="term" value="F:quinol-cytochrome-c reductase activity"/>
    <property type="evidence" value="ECO:0007669"/>
    <property type="project" value="UniProtKB-EC"/>
</dbReference>
<comment type="cofactor">
    <cofactor evidence="20">
        <name>[2Fe-2S] cluster</name>
        <dbReference type="ChEBI" id="CHEBI:190135"/>
    </cofactor>
    <text evidence="20">Binds 1 [2Fe-2S] cluster per subunit.</text>
</comment>
<evidence type="ECO:0000259" key="22">
    <source>
        <dbReference type="PROSITE" id="PS51296"/>
    </source>
</evidence>
<feature type="transmembrane region" description="Helical" evidence="20">
    <location>
        <begin position="12"/>
        <end position="34"/>
    </location>
</feature>
<dbReference type="GO" id="GO:0005886">
    <property type="term" value="C:plasma membrane"/>
    <property type="evidence" value="ECO:0007669"/>
    <property type="project" value="UniProtKB-SubCell"/>
</dbReference>
<dbReference type="PROSITE" id="PS51296">
    <property type="entry name" value="RIESKE"/>
    <property type="match status" value="1"/>
</dbReference>
<dbReference type="InterPro" id="IPR017941">
    <property type="entry name" value="Rieske_2Fe-2S"/>
</dbReference>
<dbReference type="KEGG" id="kge:TQ33_1722"/>
<dbReference type="CDD" id="cd03470">
    <property type="entry name" value="Rieske_cytochrome_bc1"/>
    <property type="match status" value="1"/>
</dbReference>
<dbReference type="EC" id="7.1.1.8" evidence="5 20"/>
<keyword evidence="18" id="KW-1015">Disulfide bond</keyword>
<dbReference type="InterPro" id="IPR019470">
    <property type="entry name" value="Ubiq_cytC_Rdtase_Fe-S_su_TAT"/>
</dbReference>
<dbReference type="EMBL" id="CP010975">
    <property type="protein sequence ID" value="AKE52663.1"/>
    <property type="molecule type" value="Genomic_DNA"/>
</dbReference>
<evidence type="ECO:0000256" key="5">
    <source>
        <dbReference type="ARBA" id="ARBA00012951"/>
    </source>
</evidence>
<dbReference type="SUPFAM" id="SSF50022">
    <property type="entry name" value="ISP domain"/>
    <property type="match status" value="1"/>
</dbReference>
<gene>
    <name evidence="23" type="ORF">TQ33_1722</name>
</gene>
<dbReference type="HOGENOM" id="CLU_055690_0_2_6"/>
<evidence type="ECO:0000256" key="19">
    <source>
        <dbReference type="ARBA" id="ARBA00029351"/>
    </source>
</evidence>
<dbReference type="NCBIfam" id="TIGR01416">
    <property type="entry name" value="Rieske_proteo"/>
    <property type="match status" value="1"/>
</dbReference>
<dbReference type="Pfam" id="PF00355">
    <property type="entry name" value="Rieske"/>
    <property type="match status" value="1"/>
</dbReference>
<keyword evidence="8" id="KW-1003">Cell membrane</keyword>
<dbReference type="GO" id="GO:0051537">
    <property type="term" value="F:2 iron, 2 sulfur cluster binding"/>
    <property type="evidence" value="ECO:0007669"/>
    <property type="project" value="UniProtKB-KW"/>
</dbReference>
<sequence length="195" mass="20638">MSNQGVNKGRRNLLIGATSAVGAVGVIGAAVPFVRSWAPSAKAQSAGAPVEQEYSKLEVGQQITVEWRGKPVWIIRRDKKMLGSISKSEGIVADPNSEADQQPAYCKNEFRSIEPEIFVAVGLCTHLGCSPTLYADAGSLENDWLGGFYCPCHGSKFDLAGRVYAGVPANANLEVPPYALDTTNKVIVVGEDGGA</sequence>
<keyword evidence="9 20" id="KW-0812">Transmembrane</keyword>
<evidence type="ECO:0000256" key="16">
    <source>
        <dbReference type="ARBA" id="ARBA00023014"/>
    </source>
</evidence>
<comment type="function">
    <text evidence="1">Component of the ubiquinol-cytochrome c reductase complex (complex III or cytochrome b-c1 complex), which is a respiratory chain that generates an electrochemical potential coupled to ATP synthesis.</text>
</comment>
<dbReference type="PROSITE" id="PS51318">
    <property type="entry name" value="TAT"/>
    <property type="match status" value="1"/>
</dbReference>
<evidence type="ECO:0000256" key="10">
    <source>
        <dbReference type="ARBA" id="ARBA00022714"/>
    </source>
</evidence>
<keyword evidence="17 20" id="KW-0472">Membrane</keyword>
<evidence type="ECO:0000313" key="23">
    <source>
        <dbReference type="EMBL" id="AKE52663.1"/>
    </source>
</evidence>
<keyword evidence="12" id="KW-1278">Translocase</keyword>
<dbReference type="PANTHER" id="PTHR10134">
    <property type="entry name" value="CYTOCHROME B-C1 COMPLEX SUBUNIT RIESKE, MITOCHONDRIAL"/>
    <property type="match status" value="1"/>
</dbReference>
<evidence type="ECO:0000256" key="13">
    <source>
        <dbReference type="ARBA" id="ARBA00022982"/>
    </source>
</evidence>
<dbReference type="AlphaFoldDB" id="A0A0F6RCS1"/>
<keyword evidence="7 20" id="KW-0813">Transport</keyword>
<keyword evidence="13 20" id="KW-0249">Electron transport</keyword>
<evidence type="ECO:0000256" key="11">
    <source>
        <dbReference type="ARBA" id="ARBA00022723"/>
    </source>
</evidence>
<dbReference type="InterPro" id="IPR036922">
    <property type="entry name" value="Rieske_2Fe-2S_sf"/>
</dbReference>
<keyword evidence="14 20" id="KW-1133">Transmembrane helix</keyword>
<keyword evidence="24" id="KW-1185">Reference proteome</keyword>
<evidence type="ECO:0000256" key="4">
    <source>
        <dbReference type="ARBA" id="ARBA00011649"/>
    </source>
</evidence>
<dbReference type="Gene3D" id="1.20.5.510">
    <property type="entry name" value="Single helix bin"/>
    <property type="match status" value="1"/>
</dbReference>
<keyword evidence="16" id="KW-0411">Iron-sulfur</keyword>
<protein>
    <recommendedName>
        <fullName evidence="6 20">Ubiquinol-cytochrome c reductase iron-sulfur subunit</fullName>
        <ecNumber evidence="5 20">7.1.1.8</ecNumber>
    </recommendedName>
</protein>
<evidence type="ECO:0000256" key="14">
    <source>
        <dbReference type="ARBA" id="ARBA00022989"/>
    </source>
</evidence>
<dbReference type="PATRIC" id="fig|914150.5.peg.1744"/>
<evidence type="ECO:0000313" key="24">
    <source>
        <dbReference type="Proteomes" id="UP000034071"/>
    </source>
</evidence>
<keyword evidence="11" id="KW-0479">Metal-binding</keyword>
<dbReference type="Pfam" id="PF10399">
    <property type="entry name" value="UCR_Fe-S_N"/>
    <property type="match status" value="1"/>
</dbReference>
<dbReference type="STRING" id="914150.TQ33_1722"/>
<dbReference type="OrthoDB" id="9767869at2"/>
<evidence type="ECO:0000256" key="18">
    <source>
        <dbReference type="ARBA" id="ARBA00023157"/>
    </source>
</evidence>
<evidence type="ECO:0000256" key="8">
    <source>
        <dbReference type="ARBA" id="ARBA00022475"/>
    </source>
</evidence>
<comment type="similarity">
    <text evidence="3">Belongs to the Rieske iron-sulfur protein family.</text>
</comment>
<proteinExistence type="inferred from homology"/>
<dbReference type="PRINTS" id="PR00162">
    <property type="entry name" value="RIESKE"/>
</dbReference>
<dbReference type="RefSeq" id="WP_046561708.1">
    <property type="nucleotide sequence ID" value="NZ_CP010975.1"/>
</dbReference>
<evidence type="ECO:0000256" key="12">
    <source>
        <dbReference type="ARBA" id="ARBA00022967"/>
    </source>
</evidence>
<dbReference type="GO" id="GO:0046872">
    <property type="term" value="F:metal ion binding"/>
    <property type="evidence" value="ECO:0007669"/>
    <property type="project" value="UniProtKB-KW"/>
</dbReference>
<dbReference type="InterPro" id="IPR005805">
    <property type="entry name" value="Rieske_Fe-S_prot_C"/>
</dbReference>
<evidence type="ECO:0000256" key="9">
    <source>
        <dbReference type="ARBA" id="ARBA00022692"/>
    </source>
</evidence>
<dbReference type="InterPro" id="IPR014349">
    <property type="entry name" value="Rieske_Fe-S_prot"/>
</dbReference>
<evidence type="ECO:0000256" key="2">
    <source>
        <dbReference type="ARBA" id="ARBA00004162"/>
    </source>
</evidence>
<name>A0A0F6RCS1_9GAMM</name>
<comment type="miscellaneous">
    <text evidence="20">The Rieske protein is a high potential 2Fe-2S protein.</text>
</comment>
<keyword evidence="15" id="KW-0408">Iron</keyword>
<evidence type="ECO:0000256" key="17">
    <source>
        <dbReference type="ARBA" id="ARBA00023136"/>
    </source>
</evidence>
<evidence type="ECO:0000256" key="6">
    <source>
        <dbReference type="ARBA" id="ARBA00019816"/>
    </source>
</evidence>
<comment type="subcellular location">
    <subcellularLocation>
        <location evidence="2">Cell membrane</location>
        <topology evidence="2">Single-pass membrane protein</topology>
    </subcellularLocation>
</comment>
<reference evidence="23 24" key="1">
    <citation type="submission" date="2015-02" db="EMBL/GenBank/DDBJ databases">
        <title>Complete genome sequence of Kangiella geojedonensis strain YCS-5T.</title>
        <authorList>
            <person name="Kim K.M."/>
        </authorList>
    </citation>
    <scope>NUCLEOTIDE SEQUENCE [LARGE SCALE GENOMIC DNA]</scope>
    <source>
        <strain evidence="23 24">YCS-5</strain>
    </source>
</reference>
<evidence type="ECO:0000256" key="7">
    <source>
        <dbReference type="ARBA" id="ARBA00022448"/>
    </source>
</evidence>
<organism evidence="23 24">
    <name type="scientific">Kangiella geojedonensis</name>
    <dbReference type="NCBI Taxonomy" id="914150"/>
    <lineage>
        <taxon>Bacteria</taxon>
        <taxon>Pseudomonadati</taxon>
        <taxon>Pseudomonadota</taxon>
        <taxon>Gammaproteobacteria</taxon>
        <taxon>Kangiellales</taxon>
        <taxon>Kangiellaceae</taxon>
        <taxon>Kangiella</taxon>
    </lineage>
</organism>
<dbReference type="Proteomes" id="UP000034071">
    <property type="component" value="Chromosome"/>
</dbReference>
<dbReference type="Gene3D" id="2.102.10.10">
    <property type="entry name" value="Rieske [2Fe-2S] iron-sulphur domain"/>
    <property type="match status" value="1"/>
</dbReference>
<accession>A0A0F6RCS1</accession>
<keyword evidence="10" id="KW-0001">2Fe-2S</keyword>
<dbReference type="InterPro" id="IPR006317">
    <property type="entry name" value="Ubiquinol_cyt_c_Rdtase_Fe-S-su"/>
</dbReference>
<comment type="catalytic activity">
    <reaction evidence="19 20">
        <text>a quinol + 2 Fe(III)-[cytochrome c](out) = a quinone + 2 Fe(II)-[cytochrome c](out) + 2 H(+)(out)</text>
        <dbReference type="Rhea" id="RHEA:11484"/>
        <dbReference type="Rhea" id="RHEA-COMP:10350"/>
        <dbReference type="Rhea" id="RHEA-COMP:14399"/>
        <dbReference type="ChEBI" id="CHEBI:15378"/>
        <dbReference type="ChEBI" id="CHEBI:24646"/>
        <dbReference type="ChEBI" id="CHEBI:29033"/>
        <dbReference type="ChEBI" id="CHEBI:29034"/>
        <dbReference type="ChEBI" id="CHEBI:132124"/>
        <dbReference type="EC" id="7.1.1.8"/>
    </reaction>
</comment>
<evidence type="ECO:0000256" key="20">
    <source>
        <dbReference type="RuleBase" id="RU004494"/>
    </source>
</evidence>
<evidence type="ECO:0000256" key="3">
    <source>
        <dbReference type="ARBA" id="ARBA00010651"/>
    </source>
</evidence>
<feature type="domain" description="Rieske" evidence="22">
    <location>
        <begin position="93"/>
        <end position="187"/>
    </location>
</feature>
<dbReference type="InterPro" id="IPR006311">
    <property type="entry name" value="TAT_signal"/>
</dbReference>
<evidence type="ECO:0000256" key="15">
    <source>
        <dbReference type="ARBA" id="ARBA00023004"/>
    </source>
</evidence>
<evidence type="ECO:0000256" key="21">
    <source>
        <dbReference type="RuleBase" id="RU004497"/>
    </source>
</evidence>
<evidence type="ECO:0000256" key="1">
    <source>
        <dbReference type="ARBA" id="ARBA00002444"/>
    </source>
</evidence>